<protein>
    <recommendedName>
        <fullName evidence="1">FDX-ACB domain-containing protein</fullName>
    </recommendedName>
</protein>
<feature type="non-terminal residue" evidence="2">
    <location>
        <position position="1"/>
    </location>
</feature>
<dbReference type="EMBL" id="PFBC01000004">
    <property type="protein sequence ID" value="PIR88257.1"/>
    <property type="molecule type" value="Genomic_DNA"/>
</dbReference>
<sequence length="55" mass="6293">EVSKFPPITRDISFIVAKDFIPNNYFDLIRDIGGDLVEEVTLLDKFENTEKFGAD</sequence>
<dbReference type="InterPro" id="IPR036690">
    <property type="entry name" value="Fdx_antiC-bd_sf"/>
</dbReference>
<evidence type="ECO:0000313" key="3">
    <source>
        <dbReference type="Proteomes" id="UP000230903"/>
    </source>
</evidence>
<evidence type="ECO:0000259" key="1">
    <source>
        <dbReference type="PROSITE" id="PS51447"/>
    </source>
</evidence>
<accession>A0A2H0UPB4</accession>
<dbReference type="Gene3D" id="3.30.70.380">
    <property type="entry name" value="Ferrodoxin-fold anticodon-binding domain"/>
    <property type="match status" value="1"/>
</dbReference>
<dbReference type="SMART" id="SM00896">
    <property type="entry name" value="FDX-ACB"/>
    <property type="match status" value="1"/>
</dbReference>
<dbReference type="AlphaFoldDB" id="A0A2H0UPB4"/>
<dbReference type="InterPro" id="IPR005121">
    <property type="entry name" value="Fdx_antiC-bd"/>
</dbReference>
<proteinExistence type="predicted"/>
<dbReference type="Proteomes" id="UP000230903">
    <property type="component" value="Unassembled WGS sequence"/>
</dbReference>
<comment type="caution">
    <text evidence="2">The sequence shown here is derived from an EMBL/GenBank/DDBJ whole genome shotgun (WGS) entry which is preliminary data.</text>
</comment>
<dbReference type="PROSITE" id="PS51447">
    <property type="entry name" value="FDX_ACB"/>
    <property type="match status" value="1"/>
</dbReference>
<evidence type="ECO:0000313" key="2">
    <source>
        <dbReference type="EMBL" id="PIR88257.1"/>
    </source>
</evidence>
<reference evidence="3" key="1">
    <citation type="submission" date="2017-09" db="EMBL/GenBank/DDBJ databases">
        <title>Depth-based differentiation of microbial function through sediment-hosted aquifers and enrichment of novel symbionts in the deep terrestrial subsurface.</title>
        <authorList>
            <person name="Probst A.J."/>
            <person name="Ladd B."/>
            <person name="Jarett J.K."/>
            <person name="Geller-Mcgrath D.E."/>
            <person name="Sieber C.M.K."/>
            <person name="Emerson J.B."/>
            <person name="Anantharaman K."/>
            <person name="Thomas B.C."/>
            <person name="Malmstrom R."/>
            <person name="Stieglmeier M."/>
            <person name="Klingl A."/>
            <person name="Woyke T."/>
            <person name="Ryan C.M."/>
            <person name="Banfield J.F."/>
        </authorList>
    </citation>
    <scope>NUCLEOTIDE SEQUENCE [LARGE SCALE GENOMIC DNA]</scope>
</reference>
<dbReference type="SUPFAM" id="SSF54991">
    <property type="entry name" value="Anticodon-binding domain of PheRS"/>
    <property type="match status" value="1"/>
</dbReference>
<dbReference type="Pfam" id="PF03147">
    <property type="entry name" value="FDX-ACB"/>
    <property type="match status" value="1"/>
</dbReference>
<feature type="non-terminal residue" evidence="2">
    <location>
        <position position="55"/>
    </location>
</feature>
<organism evidence="2 3">
    <name type="scientific">Candidatus Harrisonbacteria bacterium CG10_big_fil_rev_8_21_14_0_10_45_28</name>
    <dbReference type="NCBI Taxonomy" id="1974586"/>
    <lineage>
        <taxon>Bacteria</taxon>
        <taxon>Candidatus Harrisoniibacteriota</taxon>
    </lineage>
</organism>
<feature type="domain" description="FDX-ACB" evidence="1">
    <location>
        <begin position="3"/>
        <end position="55"/>
    </location>
</feature>
<gene>
    <name evidence="2" type="ORF">COU10_00155</name>
</gene>
<name>A0A2H0UPB4_9BACT</name>